<reference evidence="2 3" key="1">
    <citation type="journal article" date="2016" name="Genome Announc.">
        <title>Whole-Genome Sequence of Rummeliibacillus stabekisii Strain PP9 Isolated from Antarctic Soil.</title>
        <authorList>
            <person name="da Mota F.F."/>
            <person name="Vollu R.E."/>
            <person name="Jurelevicius D."/>
            <person name="Seldin L."/>
        </authorList>
    </citation>
    <scope>NUCLEOTIDE SEQUENCE [LARGE SCALE GENOMIC DNA]</scope>
    <source>
        <strain evidence="2 3">PP9</strain>
    </source>
</reference>
<organism evidence="2 3">
    <name type="scientific">Rummeliibacillus stabekisii</name>
    <dbReference type="NCBI Taxonomy" id="241244"/>
    <lineage>
        <taxon>Bacteria</taxon>
        <taxon>Bacillati</taxon>
        <taxon>Bacillota</taxon>
        <taxon>Bacilli</taxon>
        <taxon>Bacillales</taxon>
        <taxon>Caryophanaceae</taxon>
        <taxon>Rummeliibacillus</taxon>
    </lineage>
</organism>
<dbReference type="AlphaFoldDB" id="A0A143HFX1"/>
<evidence type="ECO:0000313" key="3">
    <source>
        <dbReference type="Proteomes" id="UP000076021"/>
    </source>
</evidence>
<dbReference type="PANTHER" id="PTHR43155:SF2">
    <property type="entry name" value="CYCLIC DI-GMP PHOSPHODIESTERASE PA4108"/>
    <property type="match status" value="1"/>
</dbReference>
<dbReference type="OrthoDB" id="9759601at2"/>
<feature type="domain" description="HD-GYP" evidence="1">
    <location>
        <begin position="123"/>
        <end position="318"/>
    </location>
</feature>
<name>A0A143HFX1_9BACL</name>
<dbReference type="PROSITE" id="PS51832">
    <property type="entry name" value="HD_GYP"/>
    <property type="match status" value="1"/>
</dbReference>
<dbReference type="STRING" id="241244.ATY39_15155"/>
<dbReference type="RefSeq" id="WP_066791216.1">
    <property type="nucleotide sequence ID" value="NZ_CP014806.1"/>
</dbReference>
<dbReference type="Pfam" id="PF13487">
    <property type="entry name" value="HD_5"/>
    <property type="match status" value="1"/>
</dbReference>
<proteinExistence type="predicted"/>
<protein>
    <submittedName>
        <fullName evidence="2">C-di-GMP phosphodiesterase</fullName>
    </submittedName>
</protein>
<dbReference type="PANTHER" id="PTHR43155">
    <property type="entry name" value="CYCLIC DI-GMP PHOSPHODIESTERASE PA4108-RELATED"/>
    <property type="match status" value="1"/>
</dbReference>
<dbReference type="KEGG" id="rst:ATY39_15155"/>
<dbReference type="InterPro" id="IPR003607">
    <property type="entry name" value="HD/PDEase_dom"/>
</dbReference>
<dbReference type="EMBL" id="CP014806">
    <property type="protein sequence ID" value="AMX00638.1"/>
    <property type="molecule type" value="Genomic_DNA"/>
</dbReference>
<dbReference type="Proteomes" id="UP000076021">
    <property type="component" value="Chromosome"/>
</dbReference>
<dbReference type="InterPro" id="IPR037522">
    <property type="entry name" value="HD_GYP_dom"/>
</dbReference>
<dbReference type="CDD" id="cd00077">
    <property type="entry name" value="HDc"/>
    <property type="match status" value="1"/>
</dbReference>
<dbReference type="Gene3D" id="1.10.3210.10">
    <property type="entry name" value="Hypothetical protein af1432"/>
    <property type="match status" value="1"/>
</dbReference>
<accession>A0A143HFX1</accession>
<evidence type="ECO:0000259" key="1">
    <source>
        <dbReference type="PROSITE" id="PS51832"/>
    </source>
</evidence>
<reference evidence="3" key="2">
    <citation type="submission" date="2016-03" db="EMBL/GenBank/DDBJ databases">
        <authorList>
            <person name="Ploux O."/>
        </authorList>
    </citation>
    <scope>NUCLEOTIDE SEQUENCE [LARGE SCALE GENOMIC DNA]</scope>
    <source>
        <strain evidence="3">PP9</strain>
    </source>
</reference>
<keyword evidence="3" id="KW-1185">Reference proteome</keyword>
<dbReference type="SMART" id="SM00471">
    <property type="entry name" value="HDc"/>
    <property type="match status" value="1"/>
</dbReference>
<gene>
    <name evidence="2" type="ORF">ATY39_15155</name>
</gene>
<sequence length="364" mass="41395">MDYQLVKLSDLQLGAMVAKDIMANTQYPILYKNTKITGEHFPVLKAFQIERIPIVDIKEADKAQQVQSVSSSIETIKETFKNSFERKYTESVAKFKQEFLNWDAGSNVNISKVRESILPLIDEVLLNKEKIFILNEYSTTKDYFYHHSIAISLISAVIAQKMNYSKGDITQIAIAAAVADAGMAKINKKVREKNGPLSEYEFKEIQEHPYYSLQMVNHISTLKKEMKLAIYQHHERLDGSGYPRGEKGSKVLIHSHIIAVADVFHAMTCERIYRSKESPFKVLEMIRESDFGKFNIEVVQALNTCVANLSLGTSVELSNGEEGTIIFANKTSPVRPVIKLHETDQIVDLSKNRNIYIERLILNN</sequence>
<evidence type="ECO:0000313" key="2">
    <source>
        <dbReference type="EMBL" id="AMX00638.1"/>
    </source>
</evidence>
<dbReference type="SUPFAM" id="SSF109604">
    <property type="entry name" value="HD-domain/PDEase-like"/>
    <property type="match status" value="1"/>
</dbReference>